<dbReference type="EMBL" id="LR797232">
    <property type="protein sequence ID" value="CAB4194796.1"/>
    <property type="molecule type" value="Genomic_DNA"/>
</dbReference>
<dbReference type="EMBL" id="LR797529">
    <property type="protein sequence ID" value="CAB4223274.1"/>
    <property type="molecule type" value="Genomic_DNA"/>
</dbReference>
<gene>
    <name evidence="1" type="ORF">UFOVP1277_3</name>
    <name evidence="2" type="ORF">UFOVP1664_13</name>
</gene>
<evidence type="ECO:0000313" key="1">
    <source>
        <dbReference type="EMBL" id="CAB4194796.1"/>
    </source>
</evidence>
<accession>A0A6J5T8W7</accession>
<evidence type="ECO:0000313" key="2">
    <source>
        <dbReference type="EMBL" id="CAB4223274.1"/>
    </source>
</evidence>
<reference evidence="2" key="1">
    <citation type="submission" date="2020-05" db="EMBL/GenBank/DDBJ databases">
        <authorList>
            <person name="Chiriac C."/>
            <person name="Salcher M."/>
            <person name="Ghai R."/>
            <person name="Kavagutti S V."/>
        </authorList>
    </citation>
    <scope>NUCLEOTIDE SEQUENCE</scope>
</reference>
<protein>
    <submittedName>
        <fullName evidence="2">Uncharacterized protein</fullName>
    </submittedName>
</protein>
<sequence>MAETIHAGRVLSLIYPEGEWSAHGDSFEDIVFISKPITKEEYEKGVADYSQLIADQEAKAESGKAAAEAKLSALGLTTDDLKALGL</sequence>
<organism evidence="2">
    <name type="scientific">uncultured Caudovirales phage</name>
    <dbReference type="NCBI Taxonomy" id="2100421"/>
    <lineage>
        <taxon>Viruses</taxon>
        <taxon>Duplodnaviria</taxon>
        <taxon>Heunggongvirae</taxon>
        <taxon>Uroviricota</taxon>
        <taxon>Caudoviricetes</taxon>
        <taxon>Peduoviridae</taxon>
        <taxon>Maltschvirus</taxon>
        <taxon>Maltschvirus maltsch</taxon>
    </lineage>
</organism>
<proteinExistence type="predicted"/>
<name>A0A6J5T8W7_9CAUD</name>